<comment type="subcellular location">
    <subcellularLocation>
        <location evidence="1">Membrane</location>
        <topology evidence="1">Multi-pass membrane protein</topology>
    </subcellularLocation>
</comment>
<dbReference type="PANTHER" id="PTHR15371:SF0">
    <property type="entry name" value="SD19278P"/>
    <property type="match status" value="1"/>
</dbReference>
<dbReference type="GO" id="GO:0008320">
    <property type="term" value="F:protein transmembrane transporter activity"/>
    <property type="evidence" value="ECO:0007669"/>
    <property type="project" value="TreeGrafter"/>
</dbReference>
<evidence type="ECO:0000313" key="6">
    <source>
        <dbReference type="EMBL" id="SPO02781.1"/>
    </source>
</evidence>
<dbReference type="GO" id="GO:0030150">
    <property type="term" value="P:protein import into mitochondrial matrix"/>
    <property type="evidence" value="ECO:0007669"/>
    <property type="project" value="TreeGrafter"/>
</dbReference>
<keyword evidence="2" id="KW-0812">Transmembrane</keyword>
<feature type="compositionally biased region" description="Polar residues" evidence="5">
    <location>
        <begin position="625"/>
        <end position="636"/>
    </location>
</feature>
<evidence type="ECO:0000256" key="2">
    <source>
        <dbReference type="ARBA" id="ARBA00022692"/>
    </source>
</evidence>
<reference evidence="6" key="1">
    <citation type="submission" date="2018-03" db="EMBL/GenBank/DDBJ databases">
        <authorList>
            <person name="Guldener U."/>
        </authorList>
    </citation>
    <scope>NUCLEOTIDE SEQUENCE</scope>
</reference>
<dbReference type="PANTHER" id="PTHR15371">
    <property type="entry name" value="TIM23"/>
    <property type="match status" value="1"/>
</dbReference>
<feature type="region of interest" description="Disordered" evidence="5">
    <location>
        <begin position="606"/>
        <end position="683"/>
    </location>
</feature>
<evidence type="ECO:0000256" key="1">
    <source>
        <dbReference type="ARBA" id="ARBA00004141"/>
    </source>
</evidence>
<evidence type="ECO:0000256" key="5">
    <source>
        <dbReference type="SAM" id="MobiDB-lite"/>
    </source>
</evidence>
<evidence type="ECO:0000256" key="3">
    <source>
        <dbReference type="ARBA" id="ARBA00022989"/>
    </source>
</evidence>
<proteinExistence type="predicted"/>
<name>A0AAE8MXX8_9PEZI</name>
<keyword evidence="4" id="KW-0472">Membrane</keyword>
<dbReference type="Pfam" id="PF02466">
    <property type="entry name" value="Tim17"/>
    <property type="match status" value="1"/>
</dbReference>
<feature type="region of interest" description="Disordered" evidence="5">
    <location>
        <begin position="396"/>
        <end position="423"/>
    </location>
</feature>
<evidence type="ECO:0008006" key="8">
    <source>
        <dbReference type="Google" id="ProtNLM"/>
    </source>
</evidence>
<feature type="region of interest" description="Disordered" evidence="5">
    <location>
        <begin position="1"/>
        <end position="30"/>
    </location>
</feature>
<keyword evidence="7" id="KW-1185">Reference proteome</keyword>
<evidence type="ECO:0000313" key="7">
    <source>
        <dbReference type="Proteomes" id="UP001187682"/>
    </source>
</evidence>
<dbReference type="AlphaFoldDB" id="A0AAE8MXX8"/>
<comment type="caution">
    <text evidence="6">The sequence shown here is derived from an EMBL/GenBank/DDBJ whole genome shotgun (WGS) entry which is preliminary data.</text>
</comment>
<dbReference type="EMBL" id="ONZQ02000007">
    <property type="protein sequence ID" value="SPO02781.1"/>
    <property type="molecule type" value="Genomic_DNA"/>
</dbReference>
<feature type="compositionally biased region" description="Low complexity" evidence="5">
    <location>
        <begin position="16"/>
        <end position="30"/>
    </location>
</feature>
<gene>
    <name evidence="6" type="ORF">DNG_05456</name>
</gene>
<evidence type="ECO:0000256" key="4">
    <source>
        <dbReference type="ARBA" id="ARBA00023136"/>
    </source>
</evidence>
<dbReference type="GO" id="GO:0005744">
    <property type="term" value="C:TIM23 mitochondrial import inner membrane translocase complex"/>
    <property type="evidence" value="ECO:0007669"/>
    <property type="project" value="TreeGrafter"/>
</dbReference>
<accession>A0AAE8MXX8</accession>
<dbReference type="InterPro" id="IPR045238">
    <property type="entry name" value="Tim23-like"/>
</dbReference>
<protein>
    <recommendedName>
        <fullName evidence="8">Tim17 domain-containing protein</fullName>
    </recommendedName>
</protein>
<organism evidence="6 7">
    <name type="scientific">Cephalotrichum gorgonifer</name>
    <dbReference type="NCBI Taxonomy" id="2041049"/>
    <lineage>
        <taxon>Eukaryota</taxon>
        <taxon>Fungi</taxon>
        <taxon>Dikarya</taxon>
        <taxon>Ascomycota</taxon>
        <taxon>Pezizomycotina</taxon>
        <taxon>Sordariomycetes</taxon>
        <taxon>Hypocreomycetidae</taxon>
        <taxon>Microascales</taxon>
        <taxon>Microascaceae</taxon>
        <taxon>Cephalotrichum</taxon>
    </lineage>
</organism>
<sequence length="683" mass="74777">MSIWDTFTGRKSSPKPHTQTAEPTTTYATPAFDPTEGQGVDAFLKPSAFADPSSLHPLAGLDRDTLEYLSLDDTALAEGHTVVPSKGFFDDLCYGTGVTYVTALGLGGGWGVLEGLRRSENQPPKLRLNSVLNAVTRRGPFLGNSCGVIAIGYNFVNSYIGYLRGKDDAANAILAGTISGMAFRCTKGVKPMLVAGGVVGTAAAGWATVINFVEFKTVVKVEIMPQDQGTSSYTQDFLLRLVMGIDDEAEGMHQAPKRSGQIAKRHSSETVATRENRIVGILKVDSLGQQHLLPSDMEPLKQGFFPGNPYSDTIREWLISDFKARGAELRRWWEDPSNNKLASKLQKRYMSGDRSQRVQWAPSTWARSSEVLFRSFGARDRAVANISKYPRNTTLVREETPTKESQLGPRPTATPEISSDASNGMPGFPFPDKVEFKDLIGLVHVHYGIRMLWDKNRDRFPFHFEVKILVMDSPEFGSNGLPSDRVLPPTWSVQTAYVPFHCDSQRFTNHLEGLVLNHGSLCKKAKDLRKRGLHNASGWFYSNLRGDEDDAEFYLKRYVSYASSTDFGDIMAIVQARNTPIMAQADTLSSLRFIAKVATIDNVARGLRSPTPSDVQDSAPRDVETSTGNLVANVSTGLLALDNGPGNGESASEGGGADEDVRHEREDSVMTDVPEVTVCDSSS</sequence>
<feature type="compositionally biased region" description="Basic and acidic residues" evidence="5">
    <location>
        <begin position="659"/>
        <end position="668"/>
    </location>
</feature>
<dbReference type="Proteomes" id="UP001187682">
    <property type="component" value="Unassembled WGS sequence"/>
</dbReference>
<keyword evidence="3" id="KW-1133">Transmembrane helix</keyword>